<dbReference type="EMBL" id="BMAV01010386">
    <property type="protein sequence ID" value="GFY55445.1"/>
    <property type="molecule type" value="Genomic_DNA"/>
</dbReference>
<feature type="region of interest" description="Disordered" evidence="1">
    <location>
        <begin position="73"/>
        <end position="110"/>
    </location>
</feature>
<evidence type="ECO:0000256" key="1">
    <source>
        <dbReference type="SAM" id="MobiDB-lite"/>
    </source>
</evidence>
<comment type="caution">
    <text evidence="2">The sequence shown here is derived from an EMBL/GenBank/DDBJ whole genome shotgun (WGS) entry which is preliminary data.</text>
</comment>
<evidence type="ECO:0000313" key="2">
    <source>
        <dbReference type="EMBL" id="GFY55445.1"/>
    </source>
</evidence>
<reference evidence="2" key="1">
    <citation type="submission" date="2020-08" db="EMBL/GenBank/DDBJ databases">
        <title>Multicomponent nature underlies the extraordinary mechanical properties of spider dragline silk.</title>
        <authorList>
            <person name="Kono N."/>
            <person name="Nakamura H."/>
            <person name="Mori M."/>
            <person name="Yoshida Y."/>
            <person name="Ohtoshi R."/>
            <person name="Malay A.D."/>
            <person name="Moran D.A.P."/>
            <person name="Tomita M."/>
            <person name="Numata K."/>
            <person name="Arakawa K."/>
        </authorList>
    </citation>
    <scope>NUCLEOTIDE SEQUENCE</scope>
</reference>
<sequence>MKLGTFDGNPNARRERSRMGKLGFRKKGVKRGYPFYPTRNMVETKPHNRVLEIFKIYRNNKPSIKNAYPGQKMEAAPQFDSKLNPKTHKNSPTPNLTVQKKTMGSHPRGE</sequence>
<dbReference type="Proteomes" id="UP000886998">
    <property type="component" value="Unassembled WGS sequence"/>
</dbReference>
<name>A0A8X6XKQ3_9ARAC</name>
<organism evidence="2 3">
    <name type="scientific">Trichonephila inaurata madagascariensis</name>
    <dbReference type="NCBI Taxonomy" id="2747483"/>
    <lineage>
        <taxon>Eukaryota</taxon>
        <taxon>Metazoa</taxon>
        <taxon>Ecdysozoa</taxon>
        <taxon>Arthropoda</taxon>
        <taxon>Chelicerata</taxon>
        <taxon>Arachnida</taxon>
        <taxon>Araneae</taxon>
        <taxon>Araneomorphae</taxon>
        <taxon>Entelegynae</taxon>
        <taxon>Araneoidea</taxon>
        <taxon>Nephilidae</taxon>
        <taxon>Trichonephila</taxon>
        <taxon>Trichonephila inaurata</taxon>
    </lineage>
</organism>
<protein>
    <submittedName>
        <fullName evidence="2">Uncharacterized protein</fullName>
    </submittedName>
</protein>
<gene>
    <name evidence="2" type="ORF">TNIN_458831</name>
</gene>
<evidence type="ECO:0000313" key="3">
    <source>
        <dbReference type="Proteomes" id="UP000886998"/>
    </source>
</evidence>
<keyword evidence="3" id="KW-1185">Reference proteome</keyword>
<feature type="compositionally biased region" description="Polar residues" evidence="1">
    <location>
        <begin position="90"/>
        <end position="102"/>
    </location>
</feature>
<proteinExistence type="predicted"/>
<accession>A0A8X6XKQ3</accession>
<feature type="region of interest" description="Disordered" evidence="1">
    <location>
        <begin position="1"/>
        <end position="22"/>
    </location>
</feature>
<dbReference type="AlphaFoldDB" id="A0A8X6XKQ3"/>